<accession>A0A8H1LEI7</accession>
<dbReference type="EMBL" id="RCIY01000069">
    <property type="protein sequence ID" value="TGG80691.1"/>
    <property type="molecule type" value="Genomic_DNA"/>
</dbReference>
<proteinExistence type="predicted"/>
<sequence length="106" mass="11320">MEQWGAVSAGRGTETDPRVVELGNAVRWTRRELDAYPADLRDRREAERVLDALAATVRSGVPAPEELRDSLLVLAAAVGSVSALSRPLAAVRAAVELFGAAPRATR</sequence>
<dbReference type="Pfam" id="PF19380">
    <property type="entry name" value="DUF5955"/>
    <property type="match status" value="1"/>
</dbReference>
<gene>
    <name evidence="1" type="ORF">D8771_22855</name>
</gene>
<reference evidence="1 2" key="1">
    <citation type="submission" date="2018-10" db="EMBL/GenBank/DDBJ databases">
        <title>Isolation of pseudouridimycin from Streptomyces albus DSM 40763.</title>
        <authorList>
            <person name="Rosenqvist P."/>
            <person name="Metsae-Ketelae M."/>
            <person name="Virta P."/>
        </authorList>
    </citation>
    <scope>NUCLEOTIDE SEQUENCE [LARGE SCALE GENOMIC DNA]</scope>
    <source>
        <strain evidence="1 2">DSM 40763</strain>
    </source>
</reference>
<comment type="caution">
    <text evidence="1">The sequence shown here is derived from an EMBL/GenBank/DDBJ whole genome shotgun (WGS) entry which is preliminary data.</text>
</comment>
<dbReference type="AlphaFoldDB" id="A0A8H1LEI7"/>
<protein>
    <submittedName>
        <fullName evidence="1">Uncharacterized protein</fullName>
    </submittedName>
</protein>
<dbReference type="InterPro" id="IPR045999">
    <property type="entry name" value="DUF5955"/>
</dbReference>
<evidence type="ECO:0000313" key="1">
    <source>
        <dbReference type="EMBL" id="TGG80691.1"/>
    </source>
</evidence>
<name>A0A8H1LEI7_9ACTN</name>
<evidence type="ECO:0000313" key="2">
    <source>
        <dbReference type="Proteomes" id="UP000298111"/>
    </source>
</evidence>
<dbReference type="Proteomes" id="UP000298111">
    <property type="component" value="Unassembled WGS sequence"/>
</dbReference>
<organism evidence="1 2">
    <name type="scientific">Streptomyces albus</name>
    <dbReference type="NCBI Taxonomy" id="1888"/>
    <lineage>
        <taxon>Bacteria</taxon>
        <taxon>Bacillati</taxon>
        <taxon>Actinomycetota</taxon>
        <taxon>Actinomycetes</taxon>
        <taxon>Kitasatosporales</taxon>
        <taxon>Streptomycetaceae</taxon>
        <taxon>Streptomyces</taxon>
    </lineage>
</organism>